<accession>M2QXZ0</accession>
<dbReference type="InterPro" id="IPR000757">
    <property type="entry name" value="Beta-glucanase-like"/>
</dbReference>
<feature type="chain" id="PRO_5004024053" evidence="2">
    <location>
        <begin position="24"/>
        <end position="325"/>
    </location>
</feature>
<sequence>MHSASSLLLTTLASLLSATYVHAATYSLHQNNVGTDFLSNFVWETTANPPGGRVEYTTQSDALSANLTYAHGDTFIMRVDDTATLSASDAGRKSVRIKSNEQYTTHVAVFDIRHMPQGCGTWPAIWEVDDTVGVAHGEVDIMEGVNNHSPGYSTLHTPNSCTMPTNGRNQKGTAVGNDCSSTTTESDGNNGCSVSSPFSSSYGPTFNANGGGWFVIERTSSAVSIWFWARGDDTVPAAVSGGASTIDTGSWSTPPIANFPSSSTCDFSTNLKSHNIIINTMLCGPWAGERYSASGCPGTCIDYVNSNPSAFTDAYWDFAALRVYL</sequence>
<dbReference type="EMBL" id="KB445819">
    <property type="protein sequence ID" value="EMD31391.1"/>
    <property type="molecule type" value="Genomic_DNA"/>
</dbReference>
<dbReference type="PROSITE" id="PS51762">
    <property type="entry name" value="GH16_2"/>
    <property type="match status" value="1"/>
</dbReference>
<dbReference type="AlphaFoldDB" id="M2QXZ0"/>
<proteinExistence type="predicted"/>
<dbReference type="InterPro" id="IPR050546">
    <property type="entry name" value="Glycosyl_Hydrlase_16"/>
</dbReference>
<feature type="signal peptide" evidence="2">
    <location>
        <begin position="1"/>
        <end position="23"/>
    </location>
</feature>
<evidence type="ECO:0000313" key="4">
    <source>
        <dbReference type="EMBL" id="EMD31391.1"/>
    </source>
</evidence>
<dbReference type="InterPro" id="IPR013320">
    <property type="entry name" value="ConA-like_dom_sf"/>
</dbReference>
<evidence type="ECO:0000259" key="3">
    <source>
        <dbReference type="PROSITE" id="PS51762"/>
    </source>
</evidence>
<dbReference type="HOGENOM" id="CLU_016972_1_1_1"/>
<dbReference type="OrthoDB" id="192832at2759"/>
<reference evidence="4 5" key="1">
    <citation type="journal article" date="2012" name="Proc. Natl. Acad. Sci. U.S.A.">
        <title>Comparative genomics of Ceriporiopsis subvermispora and Phanerochaete chrysosporium provide insight into selective ligninolysis.</title>
        <authorList>
            <person name="Fernandez-Fueyo E."/>
            <person name="Ruiz-Duenas F.J."/>
            <person name="Ferreira P."/>
            <person name="Floudas D."/>
            <person name="Hibbett D.S."/>
            <person name="Canessa P."/>
            <person name="Larrondo L.F."/>
            <person name="James T.Y."/>
            <person name="Seelenfreund D."/>
            <person name="Lobos S."/>
            <person name="Polanco R."/>
            <person name="Tello M."/>
            <person name="Honda Y."/>
            <person name="Watanabe T."/>
            <person name="Watanabe T."/>
            <person name="Ryu J.S."/>
            <person name="Kubicek C.P."/>
            <person name="Schmoll M."/>
            <person name="Gaskell J."/>
            <person name="Hammel K.E."/>
            <person name="St John F.J."/>
            <person name="Vanden Wymelenberg A."/>
            <person name="Sabat G."/>
            <person name="Splinter BonDurant S."/>
            <person name="Syed K."/>
            <person name="Yadav J.S."/>
            <person name="Doddapaneni H."/>
            <person name="Subramanian V."/>
            <person name="Lavin J.L."/>
            <person name="Oguiza J.A."/>
            <person name="Perez G."/>
            <person name="Pisabarro A.G."/>
            <person name="Ramirez L."/>
            <person name="Santoyo F."/>
            <person name="Master E."/>
            <person name="Coutinho P.M."/>
            <person name="Henrissat B."/>
            <person name="Lombard V."/>
            <person name="Magnuson J.K."/>
            <person name="Kuees U."/>
            <person name="Hori C."/>
            <person name="Igarashi K."/>
            <person name="Samejima M."/>
            <person name="Held B.W."/>
            <person name="Barry K.W."/>
            <person name="LaButti K.M."/>
            <person name="Lapidus A."/>
            <person name="Lindquist E.A."/>
            <person name="Lucas S.M."/>
            <person name="Riley R."/>
            <person name="Salamov A.A."/>
            <person name="Hoffmeister D."/>
            <person name="Schwenk D."/>
            <person name="Hadar Y."/>
            <person name="Yarden O."/>
            <person name="de Vries R.P."/>
            <person name="Wiebenga A."/>
            <person name="Stenlid J."/>
            <person name="Eastwood D."/>
            <person name="Grigoriev I.V."/>
            <person name="Berka R.M."/>
            <person name="Blanchette R.A."/>
            <person name="Kersten P."/>
            <person name="Martinez A.T."/>
            <person name="Vicuna R."/>
            <person name="Cullen D."/>
        </authorList>
    </citation>
    <scope>NUCLEOTIDE SEQUENCE [LARGE SCALE GENOMIC DNA]</scope>
    <source>
        <strain evidence="4 5">B</strain>
    </source>
</reference>
<name>M2QXZ0_CERS8</name>
<dbReference type="Pfam" id="PF26113">
    <property type="entry name" value="GH16_XgeA"/>
    <property type="match status" value="1"/>
</dbReference>
<evidence type="ECO:0000256" key="1">
    <source>
        <dbReference type="SAM" id="MobiDB-lite"/>
    </source>
</evidence>
<gene>
    <name evidence="4" type="ORF">CERSUDRAFT_109416</name>
</gene>
<dbReference type="GO" id="GO:0004553">
    <property type="term" value="F:hydrolase activity, hydrolyzing O-glycosyl compounds"/>
    <property type="evidence" value="ECO:0007669"/>
    <property type="project" value="InterPro"/>
</dbReference>
<evidence type="ECO:0000313" key="5">
    <source>
        <dbReference type="Proteomes" id="UP000016930"/>
    </source>
</evidence>
<keyword evidence="2" id="KW-0732">Signal</keyword>
<dbReference type="PANTHER" id="PTHR10963:SF24">
    <property type="entry name" value="GLYCOSIDASE C21B10.07-RELATED"/>
    <property type="match status" value="1"/>
</dbReference>
<dbReference type="Proteomes" id="UP000016930">
    <property type="component" value="Unassembled WGS sequence"/>
</dbReference>
<protein>
    <submittedName>
        <fullName evidence="4">Glycoside hydrolase family 16 protein</fullName>
    </submittedName>
</protein>
<keyword evidence="5" id="KW-1185">Reference proteome</keyword>
<feature type="domain" description="GH16" evidence="3">
    <location>
        <begin position="41"/>
        <end position="312"/>
    </location>
</feature>
<dbReference type="Gene3D" id="2.60.120.200">
    <property type="match status" value="1"/>
</dbReference>
<keyword evidence="4" id="KW-0378">Hydrolase</keyword>
<dbReference type="GO" id="GO:0009251">
    <property type="term" value="P:glucan catabolic process"/>
    <property type="evidence" value="ECO:0007669"/>
    <property type="project" value="TreeGrafter"/>
</dbReference>
<feature type="region of interest" description="Disordered" evidence="1">
    <location>
        <begin position="162"/>
        <end position="190"/>
    </location>
</feature>
<evidence type="ECO:0000256" key="2">
    <source>
        <dbReference type="SAM" id="SignalP"/>
    </source>
</evidence>
<dbReference type="PANTHER" id="PTHR10963">
    <property type="entry name" value="GLYCOSYL HYDROLASE-RELATED"/>
    <property type="match status" value="1"/>
</dbReference>
<organism evidence="4 5">
    <name type="scientific">Ceriporiopsis subvermispora (strain B)</name>
    <name type="common">White-rot fungus</name>
    <name type="synonym">Gelatoporia subvermispora</name>
    <dbReference type="NCBI Taxonomy" id="914234"/>
    <lineage>
        <taxon>Eukaryota</taxon>
        <taxon>Fungi</taxon>
        <taxon>Dikarya</taxon>
        <taxon>Basidiomycota</taxon>
        <taxon>Agaricomycotina</taxon>
        <taxon>Agaricomycetes</taxon>
        <taxon>Polyporales</taxon>
        <taxon>Gelatoporiaceae</taxon>
        <taxon>Gelatoporia</taxon>
    </lineage>
</organism>
<dbReference type="SUPFAM" id="SSF49899">
    <property type="entry name" value="Concanavalin A-like lectins/glucanases"/>
    <property type="match status" value="1"/>
</dbReference>
<dbReference type="STRING" id="914234.M2QXZ0"/>